<proteinExistence type="predicted"/>
<name>A0ABR7LI50_9ACTN</name>
<comment type="caution">
    <text evidence="1">The sequence shown here is derived from an EMBL/GenBank/DDBJ whole genome shotgun (WGS) entry which is preliminary data.</text>
</comment>
<gene>
    <name evidence="1" type="ORF">HKK74_02885</name>
</gene>
<reference evidence="1 2" key="1">
    <citation type="submission" date="2020-06" db="EMBL/GenBank/DDBJ databases">
        <title>Actinomadura xiongansis sp. nov., isolated from soil of Baiyangdian.</title>
        <authorList>
            <person name="Zhang X."/>
        </authorList>
    </citation>
    <scope>NUCLEOTIDE SEQUENCE [LARGE SCALE GENOMIC DNA]</scope>
    <source>
        <strain evidence="1 2">HBUM206468</strain>
    </source>
</reference>
<sequence length="110" mass="12754">MPDGESRIQVETCLAELRTELTELGVPTATIRDQDGRACIEARDRWERALRIYVYVQFFWFVWGVSPGERHSVFRPGEAAVRLARMALDQGWPHEADQADVTRTFDRFLN</sequence>
<organism evidence="1 2">
    <name type="scientific">Actinomadura alba</name>
    <dbReference type="NCBI Taxonomy" id="406431"/>
    <lineage>
        <taxon>Bacteria</taxon>
        <taxon>Bacillati</taxon>
        <taxon>Actinomycetota</taxon>
        <taxon>Actinomycetes</taxon>
        <taxon>Streptosporangiales</taxon>
        <taxon>Thermomonosporaceae</taxon>
        <taxon>Actinomadura</taxon>
    </lineage>
</organism>
<evidence type="ECO:0000313" key="2">
    <source>
        <dbReference type="Proteomes" id="UP000805614"/>
    </source>
</evidence>
<accession>A0ABR7LI50</accession>
<dbReference type="RefSeq" id="WP_187241357.1">
    <property type="nucleotide sequence ID" value="NZ_BAAAOK010000011.1"/>
</dbReference>
<protein>
    <submittedName>
        <fullName evidence="1">Uncharacterized protein</fullName>
    </submittedName>
</protein>
<evidence type="ECO:0000313" key="1">
    <source>
        <dbReference type="EMBL" id="MBC6464445.1"/>
    </source>
</evidence>
<keyword evidence="2" id="KW-1185">Reference proteome</keyword>
<dbReference type="Proteomes" id="UP000805614">
    <property type="component" value="Unassembled WGS sequence"/>
</dbReference>
<dbReference type="EMBL" id="JABVEC010000001">
    <property type="protein sequence ID" value="MBC6464445.1"/>
    <property type="molecule type" value="Genomic_DNA"/>
</dbReference>